<keyword evidence="3" id="KW-0732">Signal</keyword>
<feature type="region of interest" description="Disordered" evidence="1">
    <location>
        <begin position="622"/>
        <end position="663"/>
    </location>
</feature>
<dbReference type="KEGG" id="bbes:BESB_000490"/>
<feature type="region of interest" description="Disordered" evidence="1">
    <location>
        <begin position="268"/>
        <end position="299"/>
    </location>
</feature>
<comment type="caution">
    <text evidence="4">The sequence shown here is derived from an EMBL/GenBank/DDBJ whole genome shotgun (WGS) entry which is preliminary data.</text>
</comment>
<feature type="chain" id="PRO_5011976013" description="Transmembrane protein" evidence="3">
    <location>
        <begin position="29"/>
        <end position="936"/>
    </location>
</feature>
<keyword evidence="2" id="KW-0472">Membrane</keyword>
<feature type="compositionally biased region" description="Pro residues" evidence="1">
    <location>
        <begin position="634"/>
        <end position="643"/>
    </location>
</feature>
<proteinExistence type="predicted"/>
<accession>A0A2A9MP09</accession>
<dbReference type="Proteomes" id="UP000224006">
    <property type="component" value="Chromosome I"/>
</dbReference>
<feature type="compositionally biased region" description="Basic and acidic residues" evidence="1">
    <location>
        <begin position="434"/>
        <end position="456"/>
    </location>
</feature>
<evidence type="ECO:0000256" key="3">
    <source>
        <dbReference type="SAM" id="SignalP"/>
    </source>
</evidence>
<protein>
    <recommendedName>
        <fullName evidence="6">Transmembrane protein</fullName>
    </recommendedName>
</protein>
<keyword evidence="2" id="KW-1133">Transmembrane helix</keyword>
<dbReference type="EMBL" id="NWUJ01000001">
    <property type="protein sequence ID" value="PFH37707.1"/>
    <property type="molecule type" value="Genomic_DNA"/>
</dbReference>
<feature type="transmembrane region" description="Helical" evidence="2">
    <location>
        <begin position="361"/>
        <end position="378"/>
    </location>
</feature>
<evidence type="ECO:0000313" key="5">
    <source>
        <dbReference type="Proteomes" id="UP000224006"/>
    </source>
</evidence>
<keyword evidence="5" id="KW-1185">Reference proteome</keyword>
<dbReference type="GeneID" id="40305112"/>
<feature type="region of interest" description="Disordered" evidence="1">
    <location>
        <begin position="425"/>
        <end position="595"/>
    </location>
</feature>
<evidence type="ECO:0008006" key="6">
    <source>
        <dbReference type="Google" id="ProtNLM"/>
    </source>
</evidence>
<dbReference type="VEuPathDB" id="ToxoDB:BESB_000490"/>
<evidence type="ECO:0000313" key="4">
    <source>
        <dbReference type="EMBL" id="PFH37707.1"/>
    </source>
</evidence>
<feature type="compositionally biased region" description="Basic and acidic residues" evidence="1">
    <location>
        <begin position="559"/>
        <end position="577"/>
    </location>
</feature>
<reference evidence="4 5" key="1">
    <citation type="submission" date="2017-09" db="EMBL/GenBank/DDBJ databases">
        <title>Genome sequencing of Besnoitia besnoiti strain Bb-Ger1.</title>
        <authorList>
            <person name="Schares G."/>
            <person name="Venepally P."/>
            <person name="Lorenzi H.A."/>
        </authorList>
    </citation>
    <scope>NUCLEOTIDE SEQUENCE [LARGE SCALE GENOMIC DNA]</scope>
    <source>
        <strain evidence="4 5">Bb-Ger1</strain>
    </source>
</reference>
<name>A0A2A9MP09_BESBE</name>
<feature type="compositionally biased region" description="Low complexity" evidence="1">
    <location>
        <begin position="624"/>
        <end position="633"/>
    </location>
</feature>
<evidence type="ECO:0000256" key="1">
    <source>
        <dbReference type="SAM" id="MobiDB-lite"/>
    </source>
</evidence>
<organism evidence="4 5">
    <name type="scientific">Besnoitia besnoiti</name>
    <name type="common">Apicomplexan protozoan</name>
    <dbReference type="NCBI Taxonomy" id="94643"/>
    <lineage>
        <taxon>Eukaryota</taxon>
        <taxon>Sar</taxon>
        <taxon>Alveolata</taxon>
        <taxon>Apicomplexa</taxon>
        <taxon>Conoidasida</taxon>
        <taxon>Coccidia</taxon>
        <taxon>Eucoccidiorida</taxon>
        <taxon>Eimeriorina</taxon>
        <taxon>Sarcocystidae</taxon>
        <taxon>Besnoitia</taxon>
    </lineage>
</organism>
<sequence length="936" mass="100038">MFFSPPSPRSTVLPLFCCCASLCPLTRQLPPSCATEGTLRVAFLAKNRLQGSALCSTLKSPQLRLQGRREKQALADFLQVFLRLCSAGSATPSLVDLAAEVTLPSRVADPFFVQDGTALFSLIGILLYRLVFYALFCVSFLCRATVVATALGSTAVAVSARPPRACLVSVLAPRGLSSSVSLVSVSFLPLSLGAWVALQRAGRQTSPASLLTRAAAVSSLSLSGFFKTEFRVLPLSPLSPSSSLAAALPPPAGSGLARRFAGAVCGSRRDGAAEENRGKNAASATRDGDNPPRPASASGLRSLLLPSCWKLRNAQPKQRPASPSVSLHLASSRPASSDAEDCAPRGRAVCSLFASVLRRRCLLFFALACLGPLSLLLLPRARLSRPAAPLLGSLQAAWHRGMGAAQETLWGGDRRHWAAVWGRDARQATAGGEGGRERREEARERARASAAEKEEAAAEGGLATRREKEMKHGDIAEGNDGNRRRLDDAGRVQAPQSRSLEREARGGQTHEREASLQQEMQNERALPQTSLRRLEPTSHDPHTGRTATAEGGADAASPNEEKRFEPRQKTREREGKSDQGAGRQDVETEEDRVSGAQTWHLKQLRLRTAYLSTLALRRAHEAPASDSAASSPASSPPASPPSTSPSLPAASSSHSPSSSSLSATAEPPLLVLPFALRRGGHRISAAVCSSPSPWLVAQSLPQRPLGCLVFLETPAGSKAVAPRASLASLPSSLPAESPPLADPLSDSWPLSSAAERAPWVSFRALARQFRREGEDGVRRLWFHKYAVDFEEFYANAPLSVLFLRFLLDHPRSLSAALVAGSASALVASRRALSRALLHFLLSSSLWHSYSVWAPLLHQQAPLPMLLLLGRFLYTASKAAGRSLEAFLWERLADLEAALLERCATVNLCATAAEGCDARQTETETQGNAPPHPGRQP</sequence>
<dbReference type="AlphaFoldDB" id="A0A2A9MP09"/>
<feature type="compositionally biased region" description="Basic and acidic residues" evidence="1">
    <location>
        <begin position="268"/>
        <end position="278"/>
    </location>
</feature>
<feature type="compositionally biased region" description="Basic and acidic residues" evidence="1">
    <location>
        <begin position="464"/>
        <end position="490"/>
    </location>
</feature>
<feature type="compositionally biased region" description="Low complexity" evidence="1">
    <location>
        <begin position="644"/>
        <end position="663"/>
    </location>
</feature>
<dbReference type="OrthoDB" id="10680318at2759"/>
<evidence type="ECO:0000256" key="2">
    <source>
        <dbReference type="SAM" id="Phobius"/>
    </source>
</evidence>
<feature type="signal peptide" evidence="3">
    <location>
        <begin position="1"/>
        <end position="28"/>
    </location>
</feature>
<feature type="compositionally biased region" description="Basic and acidic residues" evidence="1">
    <location>
        <begin position="532"/>
        <end position="543"/>
    </location>
</feature>
<keyword evidence="2" id="KW-0812">Transmembrane</keyword>
<dbReference type="RefSeq" id="XP_029221716.1">
    <property type="nucleotide sequence ID" value="XM_029358804.1"/>
</dbReference>
<feature type="compositionally biased region" description="Basic and acidic residues" evidence="1">
    <location>
        <begin position="499"/>
        <end position="514"/>
    </location>
</feature>
<gene>
    <name evidence="4" type="ORF">BESB_000490</name>
</gene>